<sequence>MSRNQSLRPSSFRVGSAQTHHTLERLHHTSGNEAHGHSKTVDNRISSTRSRRIVAHCTSYVYHSQPVLSFYPDHCEPRVAYPYKFRYSNLKIPSSDLANRRPHELQKKRGQVMDPTVLPSWGEEEKSGAGINLITRRDAHSSTHAVVDIPSALSSPSACTHCPCPQRRRREPQPLPRCLNFLSQNSYSSKNVKPASFGSVFRNNVIILLNEHTPQVSSVTPELGAE</sequence>
<gene>
    <name evidence="2" type="ORF">SERLA73DRAFT_73092</name>
</gene>
<protein>
    <submittedName>
        <fullName evidence="2">Uncharacterized protein</fullName>
    </submittedName>
</protein>
<dbReference type="Proteomes" id="UP000008063">
    <property type="component" value="Unassembled WGS sequence"/>
</dbReference>
<feature type="region of interest" description="Disordered" evidence="1">
    <location>
        <begin position="28"/>
        <end position="48"/>
    </location>
</feature>
<dbReference type="AlphaFoldDB" id="F8PWQ2"/>
<evidence type="ECO:0000313" key="3">
    <source>
        <dbReference type="Proteomes" id="UP000008063"/>
    </source>
</evidence>
<organism evidence="3">
    <name type="scientific">Serpula lacrymans var. lacrymans (strain S7.3)</name>
    <name type="common">Dry rot fungus</name>
    <dbReference type="NCBI Taxonomy" id="936435"/>
    <lineage>
        <taxon>Eukaryota</taxon>
        <taxon>Fungi</taxon>
        <taxon>Dikarya</taxon>
        <taxon>Basidiomycota</taxon>
        <taxon>Agaricomycotina</taxon>
        <taxon>Agaricomycetes</taxon>
        <taxon>Agaricomycetidae</taxon>
        <taxon>Boletales</taxon>
        <taxon>Coniophorineae</taxon>
        <taxon>Serpulaceae</taxon>
        <taxon>Serpula</taxon>
    </lineage>
</organism>
<dbReference type="EMBL" id="GL945479">
    <property type="protein sequence ID" value="EGO00376.1"/>
    <property type="molecule type" value="Genomic_DNA"/>
</dbReference>
<name>F8PWQ2_SERL3</name>
<evidence type="ECO:0000256" key="1">
    <source>
        <dbReference type="SAM" id="MobiDB-lite"/>
    </source>
</evidence>
<dbReference type="InParanoid" id="F8PWQ2"/>
<accession>F8PWQ2</accession>
<proteinExistence type="predicted"/>
<evidence type="ECO:0000313" key="2">
    <source>
        <dbReference type="EMBL" id="EGO00376.1"/>
    </source>
</evidence>
<dbReference type="HOGENOM" id="CLU_1225431_0_0_1"/>
<keyword evidence="3" id="KW-1185">Reference proteome</keyword>
<reference evidence="3" key="1">
    <citation type="journal article" date="2011" name="Science">
        <title>The plant cell wall-decomposing machinery underlies the functional diversity of forest fungi.</title>
        <authorList>
            <person name="Eastwood D.C."/>
            <person name="Floudas D."/>
            <person name="Binder M."/>
            <person name="Majcherczyk A."/>
            <person name="Schneider P."/>
            <person name="Aerts A."/>
            <person name="Asiegbu F.O."/>
            <person name="Baker S.E."/>
            <person name="Barry K."/>
            <person name="Bendiksby M."/>
            <person name="Blumentritt M."/>
            <person name="Coutinho P.M."/>
            <person name="Cullen D."/>
            <person name="de Vries R.P."/>
            <person name="Gathman A."/>
            <person name="Goodell B."/>
            <person name="Henrissat B."/>
            <person name="Ihrmark K."/>
            <person name="Kauserud H."/>
            <person name="Kohler A."/>
            <person name="LaButti K."/>
            <person name="Lapidus A."/>
            <person name="Lavin J.L."/>
            <person name="Lee Y.-H."/>
            <person name="Lindquist E."/>
            <person name="Lilly W."/>
            <person name="Lucas S."/>
            <person name="Morin E."/>
            <person name="Murat C."/>
            <person name="Oguiza J.A."/>
            <person name="Park J."/>
            <person name="Pisabarro A.G."/>
            <person name="Riley R."/>
            <person name="Rosling A."/>
            <person name="Salamov A."/>
            <person name="Schmidt O."/>
            <person name="Schmutz J."/>
            <person name="Skrede I."/>
            <person name="Stenlid J."/>
            <person name="Wiebenga A."/>
            <person name="Xie X."/>
            <person name="Kuees U."/>
            <person name="Hibbett D.S."/>
            <person name="Hoffmeister D."/>
            <person name="Hoegberg N."/>
            <person name="Martin F."/>
            <person name="Grigoriev I.V."/>
            <person name="Watkinson S.C."/>
        </authorList>
    </citation>
    <scope>NUCLEOTIDE SEQUENCE [LARGE SCALE GENOMIC DNA]</scope>
    <source>
        <strain evidence="3">strain S7.3</strain>
    </source>
</reference>